<evidence type="ECO:0000256" key="3">
    <source>
        <dbReference type="ARBA" id="ARBA00007092"/>
    </source>
</evidence>
<dbReference type="GO" id="GO:0008270">
    <property type="term" value="F:zinc ion binding"/>
    <property type="evidence" value="ECO:0007669"/>
    <property type="project" value="UniProtKB-KW"/>
</dbReference>
<dbReference type="GO" id="GO:0008311">
    <property type="term" value="F:double-stranded DNA 3'-5' DNA exonuclease activity"/>
    <property type="evidence" value="ECO:0007669"/>
    <property type="project" value="UniProtKB-EC"/>
</dbReference>
<evidence type="ECO:0000256" key="8">
    <source>
        <dbReference type="ARBA" id="ARBA00022801"/>
    </source>
</evidence>
<dbReference type="PROSITE" id="PS51999">
    <property type="entry name" value="ZF_GRF"/>
    <property type="match status" value="1"/>
</dbReference>
<organism evidence="18 19">
    <name type="scientific">Haemaphysalis longicornis</name>
    <name type="common">Bush tick</name>
    <dbReference type="NCBI Taxonomy" id="44386"/>
    <lineage>
        <taxon>Eukaryota</taxon>
        <taxon>Metazoa</taxon>
        <taxon>Ecdysozoa</taxon>
        <taxon>Arthropoda</taxon>
        <taxon>Chelicerata</taxon>
        <taxon>Arachnida</taxon>
        <taxon>Acari</taxon>
        <taxon>Parasitiformes</taxon>
        <taxon>Ixodida</taxon>
        <taxon>Ixodoidea</taxon>
        <taxon>Ixodidae</taxon>
        <taxon>Haemaphysalinae</taxon>
        <taxon>Haemaphysalis</taxon>
    </lineage>
</organism>
<feature type="binding site" evidence="13">
    <location>
        <position position="230"/>
    </location>
    <ligand>
        <name>Mg(2+)</name>
        <dbReference type="ChEBI" id="CHEBI:18420"/>
        <label>1</label>
    </ligand>
</feature>
<dbReference type="Gene3D" id="3.60.10.10">
    <property type="entry name" value="Endonuclease/exonuclease/phosphatase"/>
    <property type="match status" value="1"/>
</dbReference>
<evidence type="ECO:0000256" key="5">
    <source>
        <dbReference type="ARBA" id="ARBA00013541"/>
    </source>
</evidence>
<keyword evidence="13" id="KW-0464">Manganese</keyword>
<comment type="similarity">
    <text evidence="3">Belongs to the DNA repair enzymes AP/ExoA family.</text>
</comment>
<dbReference type="InterPro" id="IPR005135">
    <property type="entry name" value="Endo/exonuclease/phosphatase"/>
</dbReference>
<comment type="cofactor">
    <cofactor evidence="13">
        <name>Mg(2+)</name>
        <dbReference type="ChEBI" id="CHEBI:18420"/>
    </cofactor>
    <cofactor evidence="13">
        <name>Mn(2+)</name>
        <dbReference type="ChEBI" id="CHEBI:29035"/>
    </cofactor>
    <text evidence="13">Probably binds two magnesium or manganese ions per subunit.</text>
</comment>
<evidence type="ECO:0000256" key="15">
    <source>
        <dbReference type="PROSITE-ProRule" id="PRU01343"/>
    </source>
</evidence>
<evidence type="ECO:0000313" key="19">
    <source>
        <dbReference type="Proteomes" id="UP000821853"/>
    </source>
</evidence>
<keyword evidence="8" id="KW-0378">Hydrolase</keyword>
<feature type="domain" description="GRF-type" evidence="17">
    <location>
        <begin position="405"/>
        <end position="454"/>
    </location>
</feature>
<evidence type="ECO:0000256" key="16">
    <source>
        <dbReference type="SAM" id="MobiDB-lite"/>
    </source>
</evidence>
<feature type="site" description="Interaction with DNA substrate" evidence="14">
    <location>
        <position position="230"/>
    </location>
</feature>
<proteinExistence type="inferred from homology"/>
<reference evidence="18 19" key="1">
    <citation type="journal article" date="2020" name="Cell">
        <title>Large-Scale Comparative Analyses of Tick Genomes Elucidate Their Genetic Diversity and Vector Capacities.</title>
        <authorList>
            <consortium name="Tick Genome and Microbiome Consortium (TIGMIC)"/>
            <person name="Jia N."/>
            <person name="Wang J."/>
            <person name="Shi W."/>
            <person name="Du L."/>
            <person name="Sun Y."/>
            <person name="Zhan W."/>
            <person name="Jiang J.F."/>
            <person name="Wang Q."/>
            <person name="Zhang B."/>
            <person name="Ji P."/>
            <person name="Bell-Sakyi L."/>
            <person name="Cui X.M."/>
            <person name="Yuan T.T."/>
            <person name="Jiang B.G."/>
            <person name="Yang W.F."/>
            <person name="Lam T.T."/>
            <person name="Chang Q.C."/>
            <person name="Ding S.J."/>
            <person name="Wang X.J."/>
            <person name="Zhu J.G."/>
            <person name="Ruan X.D."/>
            <person name="Zhao L."/>
            <person name="Wei J.T."/>
            <person name="Ye R.Z."/>
            <person name="Que T.C."/>
            <person name="Du C.H."/>
            <person name="Zhou Y.H."/>
            <person name="Cheng J.X."/>
            <person name="Dai P.F."/>
            <person name="Guo W.B."/>
            <person name="Han X.H."/>
            <person name="Huang E.J."/>
            <person name="Li L.F."/>
            <person name="Wei W."/>
            <person name="Gao Y.C."/>
            <person name="Liu J.Z."/>
            <person name="Shao H.Z."/>
            <person name="Wang X."/>
            <person name="Wang C.C."/>
            <person name="Yang T.C."/>
            <person name="Huo Q.B."/>
            <person name="Li W."/>
            <person name="Chen H.Y."/>
            <person name="Chen S.E."/>
            <person name="Zhou L.G."/>
            <person name="Ni X.B."/>
            <person name="Tian J.H."/>
            <person name="Sheng Y."/>
            <person name="Liu T."/>
            <person name="Pan Y.S."/>
            <person name="Xia L.Y."/>
            <person name="Li J."/>
            <person name="Zhao F."/>
            <person name="Cao W.C."/>
        </authorList>
    </citation>
    <scope>NUCLEOTIDE SEQUENCE [LARGE SCALE GENOMIC DNA]</scope>
    <source>
        <strain evidence="18">HaeL-2018</strain>
    </source>
</reference>
<dbReference type="InterPro" id="IPR036691">
    <property type="entry name" value="Endo/exonu/phosph_ase_sf"/>
</dbReference>
<dbReference type="InterPro" id="IPR020848">
    <property type="entry name" value="AP_endonuclease_F1_CS"/>
</dbReference>
<dbReference type="PROSITE" id="PS51435">
    <property type="entry name" value="AP_NUCLEASE_F1_4"/>
    <property type="match status" value="1"/>
</dbReference>
<feature type="binding site" evidence="13">
    <location>
        <position position="97"/>
    </location>
    <ligand>
        <name>Mg(2+)</name>
        <dbReference type="ChEBI" id="CHEBI:18420"/>
        <label>1</label>
    </ligand>
</feature>
<keyword evidence="7 15" id="KW-0863">Zinc-finger</keyword>
<keyword evidence="11" id="KW-0539">Nucleus</keyword>
<evidence type="ECO:0000313" key="18">
    <source>
        <dbReference type="EMBL" id="KAH9383298.1"/>
    </source>
</evidence>
<dbReference type="InterPro" id="IPR004808">
    <property type="entry name" value="AP_endonuc_1"/>
</dbReference>
<dbReference type="PANTHER" id="PTHR22748">
    <property type="entry name" value="AP ENDONUCLEASE"/>
    <property type="match status" value="1"/>
</dbReference>
<feature type="binding site" evidence="13">
    <location>
        <position position="95"/>
    </location>
    <ligand>
        <name>Mg(2+)</name>
        <dbReference type="ChEBI" id="CHEBI:18420"/>
        <label>1</label>
    </ligand>
</feature>
<dbReference type="GO" id="GO:0006284">
    <property type="term" value="P:base-excision repair"/>
    <property type="evidence" value="ECO:0007669"/>
    <property type="project" value="TreeGrafter"/>
</dbReference>
<dbReference type="OrthoDB" id="498125at2759"/>
<comment type="cofactor">
    <cofactor evidence="2">
        <name>Mn(2+)</name>
        <dbReference type="ChEBI" id="CHEBI:29035"/>
    </cofactor>
</comment>
<evidence type="ECO:0000256" key="9">
    <source>
        <dbReference type="ARBA" id="ARBA00022833"/>
    </source>
</evidence>
<evidence type="ECO:0000256" key="6">
    <source>
        <dbReference type="ARBA" id="ARBA00022723"/>
    </source>
</evidence>
<evidence type="ECO:0000256" key="13">
    <source>
        <dbReference type="PIRSR" id="PIRSR604808-2"/>
    </source>
</evidence>
<dbReference type="PROSITE" id="PS00728">
    <property type="entry name" value="AP_NUCLEASE_F1_3"/>
    <property type="match status" value="1"/>
</dbReference>
<evidence type="ECO:0000256" key="14">
    <source>
        <dbReference type="PIRSR" id="PIRSR604808-3"/>
    </source>
</evidence>
<evidence type="ECO:0000256" key="12">
    <source>
        <dbReference type="PIRSR" id="PIRSR604808-1"/>
    </source>
</evidence>
<name>A0A9J6H892_HAELO</name>
<dbReference type="GO" id="GO:0008081">
    <property type="term" value="F:phosphoric diester hydrolase activity"/>
    <property type="evidence" value="ECO:0007669"/>
    <property type="project" value="TreeGrafter"/>
</dbReference>
<evidence type="ECO:0000256" key="1">
    <source>
        <dbReference type="ARBA" id="ARBA00000493"/>
    </source>
</evidence>
<dbReference type="GO" id="GO:0003677">
    <property type="term" value="F:DNA binding"/>
    <property type="evidence" value="ECO:0007669"/>
    <property type="project" value="InterPro"/>
</dbReference>
<feature type="site" description="Important for catalytic activity" evidence="14">
    <location>
        <position position="204"/>
    </location>
</feature>
<evidence type="ECO:0000259" key="17">
    <source>
        <dbReference type="PROSITE" id="PS51999"/>
    </source>
</evidence>
<dbReference type="GO" id="GO:0003906">
    <property type="term" value="F:DNA-(apurinic or apyrimidinic site) endonuclease activity"/>
    <property type="evidence" value="ECO:0007669"/>
    <property type="project" value="TreeGrafter"/>
</dbReference>
<dbReference type="Pfam" id="PF06839">
    <property type="entry name" value="Zn_ribbon_GRF"/>
    <property type="match status" value="1"/>
</dbReference>
<evidence type="ECO:0000256" key="7">
    <source>
        <dbReference type="ARBA" id="ARBA00022771"/>
    </source>
</evidence>
<feature type="region of interest" description="Disordered" evidence="16">
    <location>
        <begin position="282"/>
        <end position="308"/>
    </location>
</feature>
<feature type="active site" evidence="12">
    <location>
        <position position="54"/>
    </location>
</feature>
<dbReference type="GO" id="GO:0005634">
    <property type="term" value="C:nucleus"/>
    <property type="evidence" value="ECO:0007669"/>
    <property type="project" value="TreeGrafter"/>
</dbReference>
<comment type="catalytic activity">
    <reaction evidence="1">
        <text>Exonucleolytic cleavage in the 3'- to 5'-direction to yield nucleoside 5'-phosphates.</text>
        <dbReference type="EC" id="3.1.11.2"/>
    </reaction>
</comment>
<feature type="compositionally biased region" description="Basic and acidic residues" evidence="16">
    <location>
        <begin position="287"/>
        <end position="298"/>
    </location>
</feature>
<dbReference type="Proteomes" id="UP000821853">
    <property type="component" value="Unassembled WGS sequence"/>
</dbReference>
<keyword evidence="9" id="KW-0862">Zinc</keyword>
<dbReference type="EC" id="3.1.11.2" evidence="4"/>
<evidence type="ECO:0000256" key="4">
    <source>
        <dbReference type="ARBA" id="ARBA00012115"/>
    </source>
</evidence>
<dbReference type="SUPFAM" id="SSF56219">
    <property type="entry name" value="DNase I-like"/>
    <property type="match status" value="1"/>
</dbReference>
<accession>A0A9J6H892</accession>
<evidence type="ECO:0000256" key="10">
    <source>
        <dbReference type="ARBA" id="ARBA00022842"/>
    </source>
</evidence>
<comment type="caution">
    <text evidence="18">The sequence shown here is derived from an EMBL/GenBank/DDBJ whole genome shotgun (WGS) entry which is preliminary data.</text>
</comment>
<keyword evidence="19" id="KW-1185">Reference proteome</keyword>
<dbReference type="AlphaFoldDB" id="A0A9J6H892"/>
<dbReference type="InterPro" id="IPR010666">
    <property type="entry name" value="Znf_GRF"/>
</dbReference>
<dbReference type="OMA" id="SFWICPR"/>
<protein>
    <recommendedName>
        <fullName evidence="5">DNA-(apurinic or apyrimidinic site) endonuclease 2</fullName>
        <ecNumber evidence="4">3.1.11.2</ecNumber>
    </recommendedName>
</protein>
<feature type="active site" description="Proton acceptor" evidence="12">
    <location>
        <position position="230"/>
    </location>
</feature>
<keyword evidence="6 13" id="KW-0479">Metal-binding</keyword>
<sequence>MGAMLPFPNDAKPVVLWRKVPLSVRTFRKFEGNEKRTRMRFGEDVKKIAIINVYCPRADPEKPERGQMKLDFYRLLELRARALLEDGMEVIILGDLNTSHQKIDHCDPSDDEDFYSNPGRLWLSKLLMDNNGENPAEKEVTKGQCHPAPGPLSVWTSALLHADEPEKACFHDTFRSLHPAAEKAFTCWNTRLGARQTNYGTRIDYILCSDALRPFLSSSEVLPHVFGSDHCPVKAAFCCTPLASLQCPSYATRHWPEFAGRQQTIATFLSKKHAFRDEPINLLAGSSRDRAESKEQPSKKLKTSKSNGQSTLKGFFAVERKGTKKAETVLPDSTACSASVNGHKAVSCGELPATVTPSCEPGAAVAGMELNRPSVDQGLGEQVKQADSSHAWKSLLKGPPTAPICKGHSERCVLRTVKKPGPNLGRQFFVCPRPEGHSSDPSARCNFFQWVNPPRRTNAVTNTP</sequence>
<keyword evidence="10 13" id="KW-0460">Magnesium</keyword>
<dbReference type="Pfam" id="PF03372">
    <property type="entry name" value="Exo_endo_phos"/>
    <property type="match status" value="1"/>
</dbReference>
<evidence type="ECO:0000256" key="2">
    <source>
        <dbReference type="ARBA" id="ARBA00001936"/>
    </source>
</evidence>
<gene>
    <name evidence="18" type="ORF">HPB48_024418</name>
</gene>
<dbReference type="EMBL" id="JABSTR010001040">
    <property type="protein sequence ID" value="KAH9383298.1"/>
    <property type="molecule type" value="Genomic_DNA"/>
</dbReference>
<evidence type="ECO:0000256" key="11">
    <source>
        <dbReference type="ARBA" id="ARBA00023242"/>
    </source>
</evidence>
<feature type="active site" description="Proton donor/acceptor" evidence="12">
    <location>
        <position position="95"/>
    </location>
</feature>
<dbReference type="VEuPathDB" id="VectorBase:HLOH_044572"/>
<feature type="binding site" evidence="13">
    <location>
        <position position="229"/>
    </location>
    <ligand>
        <name>Mg(2+)</name>
        <dbReference type="ChEBI" id="CHEBI:18420"/>
        <label>1</label>
    </ligand>
</feature>
<feature type="site" description="Transition state stabilizer" evidence="14">
    <location>
        <position position="97"/>
    </location>
</feature>
<dbReference type="PANTHER" id="PTHR22748:SF4">
    <property type="entry name" value="DNA-(APURINIC OR APYRIMIDINIC SITE) ENDONUCLEASE 2"/>
    <property type="match status" value="1"/>
</dbReference>